<evidence type="ECO:0000256" key="3">
    <source>
        <dbReference type="ARBA" id="ARBA00022840"/>
    </source>
</evidence>
<gene>
    <name evidence="6" type="ORF">EV138_0546</name>
</gene>
<dbReference type="PANTHER" id="PTHR43392:SF2">
    <property type="entry name" value="AAA-TYPE ATPASE FAMILY PROTEIN _ ANKYRIN REPEAT FAMILY PROTEIN"/>
    <property type="match status" value="1"/>
</dbReference>
<evidence type="ECO:0000256" key="1">
    <source>
        <dbReference type="ARBA" id="ARBA00010378"/>
    </source>
</evidence>
<feature type="compositionally biased region" description="Polar residues" evidence="4">
    <location>
        <begin position="369"/>
        <end position="378"/>
    </location>
</feature>
<dbReference type="FunFam" id="3.40.50.300:FF:000216">
    <property type="entry name" value="Type VII secretion ATPase EccA"/>
    <property type="match status" value="1"/>
</dbReference>
<accession>A0A4R7T624</accession>
<dbReference type="InterPro" id="IPR027417">
    <property type="entry name" value="P-loop_NTPase"/>
</dbReference>
<dbReference type="InterPro" id="IPR041627">
    <property type="entry name" value="AAA_lid_6"/>
</dbReference>
<organism evidence="6 7">
    <name type="scientific">Kribbella voronezhensis</name>
    <dbReference type="NCBI Taxonomy" id="2512212"/>
    <lineage>
        <taxon>Bacteria</taxon>
        <taxon>Bacillati</taxon>
        <taxon>Actinomycetota</taxon>
        <taxon>Actinomycetes</taxon>
        <taxon>Propionibacteriales</taxon>
        <taxon>Kribbellaceae</taxon>
        <taxon>Kribbella</taxon>
    </lineage>
</organism>
<protein>
    <submittedName>
        <fullName evidence="6">ATPase family protein associated with various cellular activities (AAA)</fullName>
    </submittedName>
</protein>
<sequence length="744" mass="80063">MADHIRGARVLDVLGAGQPWEVPDEWVAGVRGQLRGWADDAGALRPGVFPEFVAGTPAAVWFLHQVAPLLGGWIPVLRGEYADIAAVLTRDFHRAPVRLGGDGYVVRVAAGDWPLLAVGGARGFNEEGRRQALQLSRDVVSLFVDAPPLAARARVLTSAFDRVLGDREATRMHLQADYETIVQFWQTAVLSDAERAVLPELAGPAAALQYSLEALRAAHAELSAVVVDDDAAEFPQLLARLIRATGLKNQPPAVGQILGMAGWDVEHALAELRDRFDPQVWLARNAQWLERAVAQGQRMPARSWAAAATRVSVHLAGVLESGPWPEPEMPDLSAFFRILDGERAVGSASSAGTTNQPAAATPITLAWASPTTDGTDSPTAAPKPKADGADVHEVNEGSATGGVPEPEVGAVDGAEVDDVRQSAVGVGEPAADDVPEQASESTAAVATGPRSEGNELAAAGNDIGALAELEALVGLETVKESVRRMVAEIKTNQRRKEFGLPTQERARHMVFVGKPGTAKTTIARLLGRIYKELGVLEKGHVVEVDRSDLVGSAVGATAPMTAAKFREALGGVLFVDEAYTLVPENIPGDFGHEAVATLLKMMEDYRDEVVVIMAGYHREIQRLMESNTGLASRFPKLLAFSEYDTDQLVAIFELQARQKGMIFTDEVMKVVRRIIPPAPRGHNFGNGRFIRNVLEEAISNQSTRLALRDPDTLTERDLRELLPEDIKPAASMRAEDYLLQRPGS</sequence>
<keyword evidence="3" id="KW-0067">ATP-binding</keyword>
<dbReference type="Pfam" id="PF17866">
    <property type="entry name" value="AAA_lid_6"/>
    <property type="match status" value="1"/>
</dbReference>
<dbReference type="Pfam" id="PF00004">
    <property type="entry name" value="AAA"/>
    <property type="match status" value="1"/>
</dbReference>
<dbReference type="GO" id="GO:0016887">
    <property type="term" value="F:ATP hydrolysis activity"/>
    <property type="evidence" value="ECO:0007669"/>
    <property type="project" value="InterPro"/>
</dbReference>
<dbReference type="InterPro" id="IPR050773">
    <property type="entry name" value="CbxX/CfxQ_RuBisCO_ESX"/>
</dbReference>
<dbReference type="PANTHER" id="PTHR43392">
    <property type="entry name" value="AAA-TYPE ATPASE FAMILY PROTEIN / ANKYRIN REPEAT FAMILY PROTEIN"/>
    <property type="match status" value="1"/>
</dbReference>
<evidence type="ECO:0000256" key="2">
    <source>
        <dbReference type="ARBA" id="ARBA00022741"/>
    </source>
</evidence>
<dbReference type="InterPro" id="IPR000641">
    <property type="entry name" value="CbxX/CfxQ"/>
</dbReference>
<comment type="caution">
    <text evidence="6">The sequence shown here is derived from an EMBL/GenBank/DDBJ whole genome shotgun (WGS) entry which is preliminary data.</text>
</comment>
<dbReference type="SUPFAM" id="SSF52540">
    <property type="entry name" value="P-loop containing nucleoside triphosphate hydrolases"/>
    <property type="match status" value="1"/>
</dbReference>
<feature type="compositionally biased region" description="Basic and acidic residues" evidence="4">
    <location>
        <begin position="384"/>
        <end position="395"/>
    </location>
</feature>
<dbReference type="SMART" id="SM00382">
    <property type="entry name" value="AAA"/>
    <property type="match status" value="1"/>
</dbReference>
<evidence type="ECO:0000313" key="6">
    <source>
        <dbReference type="EMBL" id="TDU87029.1"/>
    </source>
</evidence>
<name>A0A4R7T624_9ACTN</name>
<dbReference type="PRINTS" id="PR00819">
    <property type="entry name" value="CBXCFQXSUPER"/>
</dbReference>
<feature type="region of interest" description="Disordered" evidence="4">
    <location>
        <begin position="425"/>
        <end position="453"/>
    </location>
</feature>
<dbReference type="InterPro" id="IPR003593">
    <property type="entry name" value="AAA+_ATPase"/>
</dbReference>
<keyword evidence="2" id="KW-0547">Nucleotide-binding</keyword>
<proteinExistence type="inferred from homology"/>
<dbReference type="Proteomes" id="UP000295151">
    <property type="component" value="Unassembled WGS sequence"/>
</dbReference>
<feature type="domain" description="AAA+ ATPase" evidence="5">
    <location>
        <begin position="505"/>
        <end position="644"/>
    </location>
</feature>
<dbReference type="Gene3D" id="1.10.8.60">
    <property type="match status" value="1"/>
</dbReference>
<dbReference type="GO" id="GO:0005524">
    <property type="term" value="F:ATP binding"/>
    <property type="evidence" value="ECO:0007669"/>
    <property type="project" value="UniProtKB-KW"/>
</dbReference>
<dbReference type="AlphaFoldDB" id="A0A4R7T624"/>
<feature type="region of interest" description="Disordered" evidence="4">
    <location>
        <begin position="368"/>
        <end position="409"/>
    </location>
</feature>
<reference evidence="6 7" key="1">
    <citation type="submission" date="2019-03" db="EMBL/GenBank/DDBJ databases">
        <title>Genomic Encyclopedia of Type Strains, Phase III (KMG-III): the genomes of soil and plant-associated and newly described type strains.</title>
        <authorList>
            <person name="Whitman W."/>
        </authorList>
    </citation>
    <scope>NUCLEOTIDE SEQUENCE [LARGE SCALE GENOMIC DNA]</scope>
    <source>
        <strain evidence="6 7">VKM Ac-2575</strain>
    </source>
</reference>
<dbReference type="InterPro" id="IPR003959">
    <property type="entry name" value="ATPase_AAA_core"/>
</dbReference>
<dbReference type="CDD" id="cd00009">
    <property type="entry name" value="AAA"/>
    <property type="match status" value="1"/>
</dbReference>
<comment type="similarity">
    <text evidence="1">Belongs to the CbxX/CfxQ family.</text>
</comment>
<evidence type="ECO:0000259" key="5">
    <source>
        <dbReference type="SMART" id="SM00382"/>
    </source>
</evidence>
<evidence type="ECO:0000313" key="7">
    <source>
        <dbReference type="Proteomes" id="UP000295151"/>
    </source>
</evidence>
<dbReference type="EMBL" id="SOCE01000001">
    <property type="protein sequence ID" value="TDU87029.1"/>
    <property type="molecule type" value="Genomic_DNA"/>
</dbReference>
<keyword evidence="7" id="KW-1185">Reference proteome</keyword>
<dbReference type="Gene3D" id="3.40.50.300">
    <property type="entry name" value="P-loop containing nucleotide triphosphate hydrolases"/>
    <property type="match status" value="1"/>
</dbReference>
<evidence type="ECO:0000256" key="4">
    <source>
        <dbReference type="SAM" id="MobiDB-lite"/>
    </source>
</evidence>